<proteinExistence type="predicted"/>
<dbReference type="EMBL" id="MU157836">
    <property type="protein sequence ID" value="KAF9531221.1"/>
    <property type="molecule type" value="Genomic_DNA"/>
</dbReference>
<feature type="compositionally biased region" description="Low complexity" evidence="1">
    <location>
        <begin position="152"/>
        <end position="162"/>
    </location>
</feature>
<accession>A0A9P6EK37</accession>
<reference evidence="2" key="1">
    <citation type="submission" date="2020-11" db="EMBL/GenBank/DDBJ databases">
        <authorList>
            <consortium name="DOE Joint Genome Institute"/>
            <person name="Ahrendt S."/>
            <person name="Riley R."/>
            <person name="Andreopoulos W."/>
            <person name="Labutti K."/>
            <person name="Pangilinan J."/>
            <person name="Ruiz-Duenas F.J."/>
            <person name="Barrasa J.M."/>
            <person name="Sanchez-Garcia M."/>
            <person name="Camarero S."/>
            <person name="Miyauchi S."/>
            <person name="Serrano A."/>
            <person name="Linde D."/>
            <person name="Babiker R."/>
            <person name="Drula E."/>
            <person name="Ayuso-Fernandez I."/>
            <person name="Pacheco R."/>
            <person name="Padilla G."/>
            <person name="Ferreira P."/>
            <person name="Barriuso J."/>
            <person name="Kellner H."/>
            <person name="Castanera R."/>
            <person name="Alfaro M."/>
            <person name="Ramirez L."/>
            <person name="Pisabarro A.G."/>
            <person name="Kuo A."/>
            <person name="Tritt A."/>
            <person name="Lipzen A."/>
            <person name="He G."/>
            <person name="Yan M."/>
            <person name="Ng V."/>
            <person name="Cullen D."/>
            <person name="Martin F."/>
            <person name="Rosso M.-N."/>
            <person name="Henrissat B."/>
            <person name="Hibbett D."/>
            <person name="Martinez A.T."/>
            <person name="Grigoriev I.V."/>
        </authorList>
    </citation>
    <scope>NUCLEOTIDE SEQUENCE</scope>
    <source>
        <strain evidence="2">CBS 506.95</strain>
    </source>
</reference>
<keyword evidence="3" id="KW-1185">Reference proteome</keyword>
<evidence type="ECO:0000256" key="1">
    <source>
        <dbReference type="SAM" id="MobiDB-lite"/>
    </source>
</evidence>
<evidence type="ECO:0000313" key="2">
    <source>
        <dbReference type="EMBL" id="KAF9531221.1"/>
    </source>
</evidence>
<feature type="region of interest" description="Disordered" evidence="1">
    <location>
        <begin position="24"/>
        <end position="59"/>
    </location>
</feature>
<dbReference type="AlphaFoldDB" id="A0A9P6EK37"/>
<gene>
    <name evidence="2" type="ORF">CPB83DRAFT_849586</name>
</gene>
<organism evidence="2 3">
    <name type="scientific">Crepidotus variabilis</name>
    <dbReference type="NCBI Taxonomy" id="179855"/>
    <lineage>
        <taxon>Eukaryota</taxon>
        <taxon>Fungi</taxon>
        <taxon>Dikarya</taxon>
        <taxon>Basidiomycota</taxon>
        <taxon>Agaricomycotina</taxon>
        <taxon>Agaricomycetes</taxon>
        <taxon>Agaricomycetidae</taxon>
        <taxon>Agaricales</taxon>
        <taxon>Agaricineae</taxon>
        <taxon>Crepidotaceae</taxon>
        <taxon>Crepidotus</taxon>
    </lineage>
</organism>
<feature type="region of interest" description="Disordered" evidence="1">
    <location>
        <begin position="144"/>
        <end position="177"/>
    </location>
</feature>
<dbReference type="Proteomes" id="UP000807306">
    <property type="component" value="Unassembled WGS sequence"/>
</dbReference>
<protein>
    <submittedName>
        <fullName evidence="2">Uncharacterized protein</fullName>
    </submittedName>
</protein>
<name>A0A9P6EK37_9AGAR</name>
<dbReference type="OrthoDB" id="3068811at2759"/>
<evidence type="ECO:0000313" key="3">
    <source>
        <dbReference type="Proteomes" id="UP000807306"/>
    </source>
</evidence>
<comment type="caution">
    <text evidence="2">The sequence shown here is derived from an EMBL/GenBank/DDBJ whole genome shotgun (WGS) entry which is preliminary data.</text>
</comment>
<sequence length="442" mass="47830">MEVRRKLEDAKALLSALGPRGEALVSHLDAQDAMSEPQAGESPTPADPVPMGSFGQTSFWGCSSPAEPCPVPAANDEVPPADMSWGGPGNTPTIDEPPVDLWGRGIPKKKKGKRKEAFGLWGASSCHEPSPQVERLSTHPTDELFFGGHSKASSSPPLLSAFPSPPTSPAPSVYSRSSTPELKNINLAFATPQGSQILFQNLQTLSATGSTEMISDLVNVIHSTSMKSISITFFTPEVQTIHPSAVVRLAICKWFGSISQVTIEAENSSFPPSRSTLPKAVFKKLLLAPLIRCLDLKGWKIEELDASLAALSRLESSKLEHLSLPFHSEAPGISLTRLGFIADSCPSLLSLKCRLKHLSNVPTTSEWSSSNTRNYNFSNLTVGNVDAHPKIDRALDIARYIDRLFPAINTLKTPDGPGQNAEQWELIGKIVKMLQEVRLEKL</sequence>